<comment type="caution">
    <text evidence="4">The sequence shown here is derived from an EMBL/GenBank/DDBJ whole genome shotgun (WGS) entry which is preliminary data.</text>
</comment>
<sequence>MSSTRFAIKDHHENILGFNVLNRRTWRLPNGSVWSFGLNIDPNPSRNREAAVRALRAAPALPESKITNRQIISRTHSPYNSPVCPSANQTGVDYRRLNANTAPLTAAVPNIANLTATLQAAAQPWMAALDVKDMFCTVPLKEEDKEKFAFTWEGIQYTFNRLPQGYKHSPTITHAALAELLQTVSLPQEVKLYHYIDDILMGGASPEKVGKAAAAVGQALHKAEIEIPPGKCQGPSSAVIPPHTLRKTEELQMPQSRKELQQLMGALGYWRKHVPGFSIISRPLYSLLRKGKPWEWKLEHKEAVKTLTEELKTYQSLGPVQPRDPILAEWATEQRYSEWEKGLLSLVRAVKQVEKIHQGQPVQTRGPFNLLEAILKGTAPPEGVAQKPTVRKWYAYLTGVAENMQLTEGHTKLSKWQMPINTDPLALQPFKPSPILDAPPLTEGTPTENIWFIDASAKRVNGKRQYKAVALHITTGKQVVEEGEGSAQVGEIRAVVLAAQNGAKVIYVDSYAVWAGATQEQQGFICESNTIKAQDICLDTEQNVCHFEIYPDEAPETVLVYIGKGCVCMRTLCDFIIVDNITVDTSYHSNICVRNFTIH</sequence>
<dbReference type="GO" id="GO:0004523">
    <property type="term" value="F:RNA-DNA hybrid ribonuclease activity"/>
    <property type="evidence" value="ECO:0007669"/>
    <property type="project" value="UniProtKB-EC"/>
</dbReference>
<dbReference type="SUPFAM" id="SSF56672">
    <property type="entry name" value="DNA/RNA polymerases"/>
    <property type="match status" value="1"/>
</dbReference>
<dbReference type="InterPro" id="IPR043502">
    <property type="entry name" value="DNA/RNA_pol_sf"/>
</dbReference>
<proteinExistence type="inferred from homology"/>
<dbReference type="Gene3D" id="3.30.70.270">
    <property type="match status" value="2"/>
</dbReference>
<dbReference type="InterPro" id="IPR043128">
    <property type="entry name" value="Rev_trsase/Diguanyl_cyclase"/>
</dbReference>
<evidence type="ECO:0000259" key="3">
    <source>
        <dbReference type="PROSITE" id="PS50878"/>
    </source>
</evidence>
<reference evidence="4 5" key="1">
    <citation type="journal article" date="2023" name="J. Hered.">
        <title>Chromosome-level genome of the wood stork (Mycteria americana) provides insight into avian chromosome evolution.</title>
        <authorList>
            <person name="Flamio R. Jr."/>
            <person name="Ramstad K.M."/>
        </authorList>
    </citation>
    <scope>NUCLEOTIDE SEQUENCE [LARGE SCALE GENOMIC DNA]</scope>
    <source>
        <strain evidence="4">JAX WOST 10</strain>
    </source>
</reference>
<evidence type="ECO:0000313" key="5">
    <source>
        <dbReference type="Proteomes" id="UP001333110"/>
    </source>
</evidence>
<dbReference type="EMBL" id="JAUNZN010000042">
    <property type="protein sequence ID" value="KAK4806387.1"/>
    <property type="molecule type" value="Genomic_DNA"/>
</dbReference>
<keyword evidence="5" id="KW-1185">Reference proteome</keyword>
<organism evidence="4 5">
    <name type="scientific">Mycteria americana</name>
    <name type="common">Wood stork</name>
    <dbReference type="NCBI Taxonomy" id="33587"/>
    <lineage>
        <taxon>Eukaryota</taxon>
        <taxon>Metazoa</taxon>
        <taxon>Chordata</taxon>
        <taxon>Craniata</taxon>
        <taxon>Vertebrata</taxon>
        <taxon>Euteleostomi</taxon>
        <taxon>Archelosauria</taxon>
        <taxon>Archosauria</taxon>
        <taxon>Dinosauria</taxon>
        <taxon>Saurischia</taxon>
        <taxon>Theropoda</taxon>
        <taxon>Coelurosauria</taxon>
        <taxon>Aves</taxon>
        <taxon>Neognathae</taxon>
        <taxon>Neoaves</taxon>
        <taxon>Aequornithes</taxon>
        <taxon>Ciconiiformes</taxon>
        <taxon>Ciconiidae</taxon>
        <taxon>Mycteria</taxon>
    </lineage>
</organism>
<dbReference type="InterPro" id="IPR000477">
    <property type="entry name" value="RT_dom"/>
</dbReference>
<comment type="similarity">
    <text evidence="1">Belongs to the beta type-B retroviral polymerase family. HERV class-II K(HML-2) pol subfamily.</text>
</comment>
<gene>
    <name evidence="4" type="ORF">QYF61_016237</name>
</gene>
<evidence type="ECO:0000313" key="4">
    <source>
        <dbReference type="EMBL" id="KAK4806387.1"/>
    </source>
</evidence>
<dbReference type="GO" id="GO:0003676">
    <property type="term" value="F:nucleic acid binding"/>
    <property type="evidence" value="ECO:0007669"/>
    <property type="project" value="InterPro"/>
</dbReference>
<dbReference type="Proteomes" id="UP001333110">
    <property type="component" value="Unassembled WGS sequence"/>
</dbReference>
<evidence type="ECO:0000256" key="1">
    <source>
        <dbReference type="ARBA" id="ARBA00010879"/>
    </source>
</evidence>
<dbReference type="EC" id="3.1.26.4" evidence="2"/>
<dbReference type="PROSITE" id="PS50878">
    <property type="entry name" value="RT_POL"/>
    <property type="match status" value="1"/>
</dbReference>
<protein>
    <recommendedName>
        <fullName evidence="2">ribonuclease H</fullName>
        <ecNumber evidence="2">3.1.26.4</ecNumber>
    </recommendedName>
</protein>
<dbReference type="GO" id="GO:0006259">
    <property type="term" value="P:DNA metabolic process"/>
    <property type="evidence" value="ECO:0007669"/>
    <property type="project" value="UniProtKB-ARBA"/>
</dbReference>
<feature type="domain" description="Reverse transcriptase" evidence="3">
    <location>
        <begin position="1"/>
        <end position="268"/>
    </location>
</feature>
<dbReference type="Gene3D" id="3.30.420.10">
    <property type="entry name" value="Ribonuclease H-like superfamily/Ribonuclease H"/>
    <property type="match status" value="1"/>
</dbReference>
<dbReference type="PANTHER" id="PTHR33064:SF37">
    <property type="entry name" value="RIBONUCLEASE H"/>
    <property type="match status" value="1"/>
</dbReference>
<dbReference type="Pfam" id="PF00078">
    <property type="entry name" value="RVT_1"/>
    <property type="match status" value="1"/>
</dbReference>
<dbReference type="AlphaFoldDB" id="A0AAN7RJD2"/>
<dbReference type="Gene3D" id="3.10.10.10">
    <property type="entry name" value="HIV Type 1 Reverse Transcriptase, subunit A, domain 1"/>
    <property type="match status" value="1"/>
</dbReference>
<evidence type="ECO:0000256" key="2">
    <source>
        <dbReference type="ARBA" id="ARBA00012180"/>
    </source>
</evidence>
<dbReference type="PANTHER" id="PTHR33064">
    <property type="entry name" value="POL PROTEIN"/>
    <property type="match status" value="1"/>
</dbReference>
<dbReference type="InterPro" id="IPR036397">
    <property type="entry name" value="RNaseH_sf"/>
</dbReference>
<accession>A0AAN7RJD2</accession>
<dbReference type="InterPro" id="IPR051320">
    <property type="entry name" value="Viral_Replic_Matur_Polypro"/>
</dbReference>
<name>A0AAN7RJD2_MYCAM</name>